<sequence length="107" mass="11426">MPNLTPNLGLKKPLGNENVSRQAYNENLDLLDQNVAKKADLTALLAEEAKIILSAEEPINPNKNTLWLVNHGEAPVNFSSGGGGGVVIANATTGDSPPATDYWFQKI</sequence>
<organism evidence="1 2">
    <name type="scientific">Desulforamulus aeronauticus DSM 10349</name>
    <dbReference type="NCBI Taxonomy" id="1121421"/>
    <lineage>
        <taxon>Bacteria</taxon>
        <taxon>Bacillati</taxon>
        <taxon>Bacillota</taxon>
        <taxon>Clostridia</taxon>
        <taxon>Eubacteriales</taxon>
        <taxon>Peptococcaceae</taxon>
        <taxon>Desulforamulus</taxon>
    </lineage>
</organism>
<keyword evidence="2" id="KW-1185">Reference proteome</keyword>
<dbReference type="RefSeq" id="WP_072917170.1">
    <property type="nucleotide sequence ID" value="NZ_FRAR01000030.1"/>
</dbReference>
<dbReference type="EMBL" id="FRAR01000030">
    <property type="protein sequence ID" value="SHK93034.1"/>
    <property type="molecule type" value="Genomic_DNA"/>
</dbReference>
<reference evidence="2" key="1">
    <citation type="submission" date="2016-11" db="EMBL/GenBank/DDBJ databases">
        <authorList>
            <person name="Varghese N."/>
            <person name="Submissions S."/>
        </authorList>
    </citation>
    <scope>NUCLEOTIDE SEQUENCE [LARGE SCALE GENOMIC DNA]</scope>
    <source>
        <strain evidence="2">DSM 10349</strain>
    </source>
</reference>
<dbReference type="AlphaFoldDB" id="A0A1M6WHE3"/>
<proteinExistence type="predicted"/>
<name>A0A1M6WHE3_9FIRM</name>
<dbReference type="STRING" id="1121421.SAMN02745123_03632"/>
<evidence type="ECO:0000313" key="2">
    <source>
        <dbReference type="Proteomes" id="UP000183997"/>
    </source>
</evidence>
<evidence type="ECO:0000313" key="1">
    <source>
        <dbReference type="EMBL" id="SHK93034.1"/>
    </source>
</evidence>
<dbReference type="Proteomes" id="UP000183997">
    <property type="component" value="Unassembled WGS sequence"/>
</dbReference>
<gene>
    <name evidence="1" type="ORF">SAMN02745123_03632</name>
</gene>
<accession>A0A1M6WHE3</accession>
<dbReference type="OrthoDB" id="1809664at2"/>
<protein>
    <submittedName>
        <fullName evidence="1">Uncharacterized protein</fullName>
    </submittedName>
</protein>